<name>A0A7J5ZAK8_DISMA</name>
<dbReference type="EMBL" id="JAAKFY010000005">
    <property type="protein sequence ID" value="KAF3857378.1"/>
    <property type="molecule type" value="Genomic_DNA"/>
</dbReference>
<evidence type="ECO:0000256" key="1">
    <source>
        <dbReference type="SAM" id="MobiDB-lite"/>
    </source>
</evidence>
<keyword evidence="3" id="KW-1185">Reference proteome</keyword>
<feature type="compositionally biased region" description="Polar residues" evidence="1">
    <location>
        <begin position="9"/>
        <end position="22"/>
    </location>
</feature>
<accession>A0A7J5ZAK8</accession>
<feature type="region of interest" description="Disordered" evidence="1">
    <location>
        <begin position="1"/>
        <end position="38"/>
    </location>
</feature>
<organism evidence="2 3">
    <name type="scientific">Dissostichus mawsoni</name>
    <name type="common">Antarctic cod</name>
    <dbReference type="NCBI Taxonomy" id="36200"/>
    <lineage>
        <taxon>Eukaryota</taxon>
        <taxon>Metazoa</taxon>
        <taxon>Chordata</taxon>
        <taxon>Craniata</taxon>
        <taxon>Vertebrata</taxon>
        <taxon>Euteleostomi</taxon>
        <taxon>Actinopterygii</taxon>
        <taxon>Neopterygii</taxon>
        <taxon>Teleostei</taxon>
        <taxon>Neoteleostei</taxon>
        <taxon>Acanthomorphata</taxon>
        <taxon>Eupercaria</taxon>
        <taxon>Perciformes</taxon>
        <taxon>Notothenioidei</taxon>
        <taxon>Nototheniidae</taxon>
        <taxon>Dissostichus</taxon>
    </lineage>
</organism>
<comment type="caution">
    <text evidence="2">The sequence shown here is derived from an EMBL/GenBank/DDBJ whole genome shotgun (WGS) entry which is preliminary data.</text>
</comment>
<gene>
    <name evidence="2" type="ORF">F7725_009237</name>
</gene>
<reference evidence="2 3" key="1">
    <citation type="submission" date="2020-03" db="EMBL/GenBank/DDBJ databases">
        <title>Dissostichus mawsoni Genome sequencing and assembly.</title>
        <authorList>
            <person name="Park H."/>
        </authorList>
    </citation>
    <scope>NUCLEOTIDE SEQUENCE [LARGE SCALE GENOMIC DNA]</scope>
    <source>
        <strain evidence="2">DM0001</strain>
        <tissue evidence="2">Muscle</tissue>
    </source>
</reference>
<sequence>MAEVAGSVTPLSAGSGAVTSRSLRGPLERKLEQRVPKQQRQLEQTLGFFSARDAVVDTDWTTRLTVITRPKIPSHALLMLPLIKSQNHLDKRSLLLQLSVGLRLARRMQNSCSVTLHLASVLHLTLQH</sequence>
<feature type="compositionally biased region" description="Basic and acidic residues" evidence="1">
    <location>
        <begin position="26"/>
        <end position="35"/>
    </location>
</feature>
<protein>
    <submittedName>
        <fullName evidence="2">Uncharacterized protein</fullName>
    </submittedName>
</protein>
<dbReference type="Proteomes" id="UP000518266">
    <property type="component" value="Unassembled WGS sequence"/>
</dbReference>
<evidence type="ECO:0000313" key="3">
    <source>
        <dbReference type="Proteomes" id="UP000518266"/>
    </source>
</evidence>
<proteinExistence type="predicted"/>
<evidence type="ECO:0000313" key="2">
    <source>
        <dbReference type="EMBL" id="KAF3857378.1"/>
    </source>
</evidence>
<dbReference type="AlphaFoldDB" id="A0A7J5ZAK8"/>